<feature type="transmembrane region" description="Helical" evidence="19">
    <location>
        <begin position="37"/>
        <end position="60"/>
    </location>
</feature>
<sequence length="268" mass="30469">MLHSICLFVTGILVNLQFFTSIPIKKQFSLNPHQLTYALQTFPLLGLLQGSIYAAFLYVLQSFTPFTDLIITLFLWLLLIMLSGGIHLDGWIDTSDAYFSYKSPEKRLEIMKDPRVGAFGVLSVIVFLFTRFIVLYELMQAGETTILLFIVLIPFFGKMLLGVFLQMLPPARKDGMASFFQQGKSNFICLIYMIYLAMIGIFIFWMQVDLLPAYFLFIVVTLLTSIVIAKWIIKNFDGITGDTLGASSEGMELILWLTLLLLHYCAMV</sequence>
<keyword evidence="12 19" id="KW-1133">Transmembrane helix</keyword>
<evidence type="ECO:0000256" key="8">
    <source>
        <dbReference type="ARBA" id="ARBA00022573"/>
    </source>
</evidence>
<accession>A0ABW3NAE2</accession>
<evidence type="ECO:0000256" key="18">
    <source>
        <dbReference type="ARBA" id="ARBA00049504"/>
    </source>
</evidence>
<evidence type="ECO:0000256" key="1">
    <source>
        <dbReference type="ARBA" id="ARBA00001946"/>
    </source>
</evidence>
<evidence type="ECO:0000256" key="17">
    <source>
        <dbReference type="ARBA" id="ARBA00048623"/>
    </source>
</evidence>
<comment type="caution">
    <text evidence="20">The sequence shown here is derived from an EMBL/GenBank/DDBJ whole genome shotgun (WGS) entry which is preliminary data.</text>
</comment>
<dbReference type="PANTHER" id="PTHR34148:SF1">
    <property type="entry name" value="ADENOSYLCOBINAMIDE-GDP RIBAZOLETRANSFERASE"/>
    <property type="match status" value="1"/>
</dbReference>
<evidence type="ECO:0000256" key="7">
    <source>
        <dbReference type="ARBA" id="ARBA00022475"/>
    </source>
</evidence>
<keyword evidence="11 19" id="KW-0460">Magnesium</keyword>
<gene>
    <name evidence="19 20" type="primary">cobS</name>
    <name evidence="20" type="ORF">ACFQ19_00755</name>
</gene>
<evidence type="ECO:0000256" key="13">
    <source>
        <dbReference type="ARBA" id="ARBA00023136"/>
    </source>
</evidence>
<keyword evidence="21" id="KW-1185">Reference proteome</keyword>
<dbReference type="InterPro" id="IPR003805">
    <property type="entry name" value="CobS"/>
</dbReference>
<dbReference type="EMBL" id="JBHTKK010000001">
    <property type="protein sequence ID" value="MFD1064542.1"/>
    <property type="molecule type" value="Genomic_DNA"/>
</dbReference>
<dbReference type="RefSeq" id="WP_379589965.1">
    <property type="nucleotide sequence ID" value="NZ_JBHTKK010000001.1"/>
</dbReference>
<evidence type="ECO:0000256" key="14">
    <source>
        <dbReference type="ARBA" id="ARBA00025228"/>
    </source>
</evidence>
<evidence type="ECO:0000256" key="4">
    <source>
        <dbReference type="ARBA" id="ARBA00010561"/>
    </source>
</evidence>
<comment type="cofactor">
    <cofactor evidence="1 19">
        <name>Mg(2+)</name>
        <dbReference type="ChEBI" id="CHEBI:18420"/>
    </cofactor>
</comment>
<feature type="transmembrane region" description="Helical" evidence="19">
    <location>
        <begin position="245"/>
        <end position="266"/>
    </location>
</feature>
<evidence type="ECO:0000256" key="15">
    <source>
        <dbReference type="ARBA" id="ARBA00032605"/>
    </source>
</evidence>
<keyword evidence="9 19" id="KW-0808">Transferase</keyword>
<evidence type="ECO:0000313" key="20">
    <source>
        <dbReference type="EMBL" id="MFD1064542.1"/>
    </source>
</evidence>
<evidence type="ECO:0000256" key="19">
    <source>
        <dbReference type="HAMAP-Rule" id="MF_00719"/>
    </source>
</evidence>
<feature type="transmembrane region" description="Helical" evidence="19">
    <location>
        <begin position="185"/>
        <end position="206"/>
    </location>
</feature>
<dbReference type="HAMAP" id="MF_00719">
    <property type="entry name" value="CobS"/>
    <property type="match status" value="1"/>
</dbReference>
<feature type="transmembrane region" description="Helical" evidence="19">
    <location>
        <begin position="69"/>
        <end position="88"/>
    </location>
</feature>
<comment type="function">
    <text evidence="14 19">Joins adenosylcobinamide-GDP and alpha-ribazole to generate adenosylcobalamin (Ado-cobalamin). Also synthesizes adenosylcobalamin 5'-phosphate from adenosylcobinamide-GDP and alpha-ribazole 5'-phosphate.</text>
</comment>
<organism evidence="20 21">
    <name type="scientific">Oceanobacillus locisalsi</name>
    <dbReference type="NCBI Taxonomy" id="546107"/>
    <lineage>
        <taxon>Bacteria</taxon>
        <taxon>Bacillati</taxon>
        <taxon>Bacillota</taxon>
        <taxon>Bacilli</taxon>
        <taxon>Bacillales</taxon>
        <taxon>Bacillaceae</taxon>
        <taxon>Oceanobacillus</taxon>
    </lineage>
</organism>
<evidence type="ECO:0000256" key="5">
    <source>
        <dbReference type="ARBA" id="ARBA00013200"/>
    </source>
</evidence>
<comment type="catalytic activity">
    <reaction evidence="17 19">
        <text>alpha-ribazole + adenosylcob(III)inamide-GDP = adenosylcob(III)alamin + GMP + H(+)</text>
        <dbReference type="Rhea" id="RHEA:16049"/>
        <dbReference type="ChEBI" id="CHEBI:10329"/>
        <dbReference type="ChEBI" id="CHEBI:15378"/>
        <dbReference type="ChEBI" id="CHEBI:18408"/>
        <dbReference type="ChEBI" id="CHEBI:58115"/>
        <dbReference type="ChEBI" id="CHEBI:60487"/>
        <dbReference type="EC" id="2.7.8.26"/>
    </reaction>
</comment>
<evidence type="ECO:0000256" key="12">
    <source>
        <dbReference type="ARBA" id="ARBA00022989"/>
    </source>
</evidence>
<comment type="similarity">
    <text evidence="4 19">Belongs to the CobS family.</text>
</comment>
<dbReference type="Pfam" id="PF02654">
    <property type="entry name" value="CobS"/>
    <property type="match status" value="1"/>
</dbReference>
<evidence type="ECO:0000313" key="21">
    <source>
        <dbReference type="Proteomes" id="UP001597041"/>
    </source>
</evidence>
<comment type="catalytic activity">
    <reaction evidence="18 19">
        <text>alpha-ribazole 5'-phosphate + adenosylcob(III)inamide-GDP = adenosylcob(III)alamin 5'-phosphate + GMP + H(+)</text>
        <dbReference type="Rhea" id="RHEA:23560"/>
        <dbReference type="ChEBI" id="CHEBI:15378"/>
        <dbReference type="ChEBI" id="CHEBI:57918"/>
        <dbReference type="ChEBI" id="CHEBI:58115"/>
        <dbReference type="ChEBI" id="CHEBI:60487"/>
        <dbReference type="ChEBI" id="CHEBI:60493"/>
        <dbReference type="EC" id="2.7.8.26"/>
    </reaction>
</comment>
<evidence type="ECO:0000256" key="2">
    <source>
        <dbReference type="ARBA" id="ARBA00004651"/>
    </source>
</evidence>
<evidence type="ECO:0000256" key="6">
    <source>
        <dbReference type="ARBA" id="ARBA00015850"/>
    </source>
</evidence>
<comment type="pathway">
    <text evidence="3 19">Cofactor biosynthesis; adenosylcobalamin biosynthesis; adenosylcobalamin from cob(II)yrinate a,c-diamide: step 7/7.</text>
</comment>
<evidence type="ECO:0000256" key="10">
    <source>
        <dbReference type="ARBA" id="ARBA00022692"/>
    </source>
</evidence>
<dbReference type="GO" id="GO:0051073">
    <property type="term" value="F:adenosylcobinamide-GDP ribazoletransferase activity"/>
    <property type="evidence" value="ECO:0007669"/>
    <property type="project" value="UniProtKB-EC"/>
</dbReference>
<dbReference type="NCBIfam" id="TIGR00317">
    <property type="entry name" value="cobS"/>
    <property type="match status" value="1"/>
</dbReference>
<keyword evidence="13 19" id="KW-0472">Membrane</keyword>
<evidence type="ECO:0000256" key="11">
    <source>
        <dbReference type="ARBA" id="ARBA00022842"/>
    </source>
</evidence>
<keyword evidence="10 19" id="KW-0812">Transmembrane</keyword>
<reference evidence="21" key="1">
    <citation type="journal article" date="2019" name="Int. J. Syst. Evol. Microbiol.">
        <title>The Global Catalogue of Microorganisms (GCM) 10K type strain sequencing project: providing services to taxonomists for standard genome sequencing and annotation.</title>
        <authorList>
            <consortium name="The Broad Institute Genomics Platform"/>
            <consortium name="The Broad Institute Genome Sequencing Center for Infectious Disease"/>
            <person name="Wu L."/>
            <person name="Ma J."/>
        </authorList>
    </citation>
    <scope>NUCLEOTIDE SEQUENCE [LARGE SCALE GENOMIC DNA]</scope>
    <source>
        <strain evidence="21">CCUG 56608</strain>
    </source>
</reference>
<proteinExistence type="inferred from homology"/>
<feature type="transmembrane region" description="Helical" evidence="19">
    <location>
        <begin position="146"/>
        <end position="165"/>
    </location>
</feature>
<protein>
    <recommendedName>
        <fullName evidence="6 19">Adenosylcobinamide-GDP ribazoletransferase</fullName>
        <ecNumber evidence="5 19">2.7.8.26</ecNumber>
    </recommendedName>
    <alternativeName>
        <fullName evidence="16 19">Cobalamin synthase</fullName>
    </alternativeName>
    <alternativeName>
        <fullName evidence="15 19">Cobalamin-5'-phosphate synthase</fullName>
    </alternativeName>
</protein>
<comment type="subcellular location">
    <subcellularLocation>
        <location evidence="2 19">Cell membrane</location>
        <topology evidence="2 19">Multi-pass membrane protein</topology>
    </subcellularLocation>
</comment>
<dbReference type="Proteomes" id="UP001597041">
    <property type="component" value="Unassembled WGS sequence"/>
</dbReference>
<evidence type="ECO:0000256" key="3">
    <source>
        <dbReference type="ARBA" id="ARBA00004663"/>
    </source>
</evidence>
<evidence type="ECO:0000256" key="9">
    <source>
        <dbReference type="ARBA" id="ARBA00022679"/>
    </source>
</evidence>
<name>A0ABW3NAE2_9BACI</name>
<keyword evidence="7 19" id="KW-1003">Cell membrane</keyword>
<dbReference type="PANTHER" id="PTHR34148">
    <property type="entry name" value="ADENOSYLCOBINAMIDE-GDP RIBAZOLETRANSFERASE"/>
    <property type="match status" value="1"/>
</dbReference>
<keyword evidence="8 19" id="KW-0169">Cobalamin biosynthesis</keyword>
<dbReference type="EC" id="2.7.8.26" evidence="5 19"/>
<evidence type="ECO:0000256" key="16">
    <source>
        <dbReference type="ARBA" id="ARBA00032853"/>
    </source>
</evidence>
<feature type="transmembrane region" description="Helical" evidence="19">
    <location>
        <begin position="213"/>
        <end position="233"/>
    </location>
</feature>
<feature type="transmembrane region" description="Helical" evidence="19">
    <location>
        <begin position="116"/>
        <end position="134"/>
    </location>
</feature>